<gene>
    <name evidence="2" type="ORF">HAX54_034768</name>
</gene>
<accession>A0ABS8RLS0</accession>
<organism evidence="2 3">
    <name type="scientific">Datura stramonium</name>
    <name type="common">Jimsonweed</name>
    <name type="synonym">Common thornapple</name>
    <dbReference type="NCBI Taxonomy" id="4076"/>
    <lineage>
        <taxon>Eukaryota</taxon>
        <taxon>Viridiplantae</taxon>
        <taxon>Streptophyta</taxon>
        <taxon>Embryophyta</taxon>
        <taxon>Tracheophyta</taxon>
        <taxon>Spermatophyta</taxon>
        <taxon>Magnoliopsida</taxon>
        <taxon>eudicotyledons</taxon>
        <taxon>Gunneridae</taxon>
        <taxon>Pentapetalae</taxon>
        <taxon>asterids</taxon>
        <taxon>lamiids</taxon>
        <taxon>Solanales</taxon>
        <taxon>Solanaceae</taxon>
        <taxon>Solanoideae</taxon>
        <taxon>Datureae</taxon>
        <taxon>Datura</taxon>
    </lineage>
</organism>
<evidence type="ECO:0000313" key="2">
    <source>
        <dbReference type="EMBL" id="MCD7447783.1"/>
    </source>
</evidence>
<dbReference type="EMBL" id="JACEIK010000045">
    <property type="protein sequence ID" value="MCD7447783.1"/>
    <property type="molecule type" value="Genomic_DNA"/>
</dbReference>
<dbReference type="Proteomes" id="UP000823775">
    <property type="component" value="Unassembled WGS sequence"/>
</dbReference>
<evidence type="ECO:0000256" key="1">
    <source>
        <dbReference type="SAM" id="MobiDB-lite"/>
    </source>
</evidence>
<protein>
    <submittedName>
        <fullName evidence="2">Uncharacterized protein</fullName>
    </submittedName>
</protein>
<evidence type="ECO:0000313" key="3">
    <source>
        <dbReference type="Proteomes" id="UP000823775"/>
    </source>
</evidence>
<comment type="caution">
    <text evidence="2">The sequence shown here is derived from an EMBL/GenBank/DDBJ whole genome shotgun (WGS) entry which is preliminary data.</text>
</comment>
<proteinExistence type="predicted"/>
<feature type="region of interest" description="Disordered" evidence="1">
    <location>
        <begin position="109"/>
        <end position="128"/>
    </location>
</feature>
<keyword evidence="3" id="KW-1185">Reference proteome</keyword>
<name>A0ABS8RLS0_DATST</name>
<sequence length="192" mass="20920">MGRRTRVPTQKAIEFAEVTEQQRKKEGVTKIPLINLGKGENGGKIGGNEKMALMDNPIGKSVADSVASSKELQSNESHVCVVQQGENLSSPTSPSAQQVTMVGNRLKTTMQSPNGVGPNPMGRMSGSYSSKISWADEVERQQNMKKVSVWDKFDIAKMSNAGFKLEFVEPTKHGESSICAIEIDDISTEIEF</sequence>
<reference evidence="2 3" key="1">
    <citation type="journal article" date="2021" name="BMC Genomics">
        <title>Datura genome reveals duplications of psychoactive alkaloid biosynthetic genes and high mutation rate following tissue culture.</title>
        <authorList>
            <person name="Rajewski A."/>
            <person name="Carter-House D."/>
            <person name="Stajich J."/>
            <person name="Litt A."/>
        </authorList>
    </citation>
    <scope>NUCLEOTIDE SEQUENCE [LARGE SCALE GENOMIC DNA]</scope>
    <source>
        <strain evidence="2">AR-01</strain>
    </source>
</reference>